<reference evidence="1" key="1">
    <citation type="submission" date="2016-07" db="EMBL/GenBank/DDBJ databases">
        <authorList>
            <person name="Bretaudeau A."/>
        </authorList>
    </citation>
    <scope>NUCLEOTIDE SEQUENCE</scope>
    <source>
        <strain evidence="1">Rice</strain>
        <tissue evidence="1">Whole body</tissue>
    </source>
</reference>
<dbReference type="EMBL" id="ODYU01000785">
    <property type="protein sequence ID" value="SOQ36101.1"/>
    <property type="molecule type" value="Genomic_DNA"/>
</dbReference>
<name>A0A2H1V5I7_SPOFR</name>
<protein>
    <submittedName>
        <fullName evidence="1">SFRICE_011029</fullName>
    </submittedName>
</protein>
<gene>
    <name evidence="1" type="ORF">SFRICE_011029</name>
</gene>
<dbReference type="AlphaFoldDB" id="A0A2H1V5I7"/>
<evidence type="ECO:0000313" key="1">
    <source>
        <dbReference type="EMBL" id="SOQ36101.1"/>
    </source>
</evidence>
<accession>A0A2H1V5I7</accession>
<organism evidence="1">
    <name type="scientific">Spodoptera frugiperda</name>
    <name type="common">Fall armyworm</name>
    <dbReference type="NCBI Taxonomy" id="7108"/>
    <lineage>
        <taxon>Eukaryota</taxon>
        <taxon>Metazoa</taxon>
        <taxon>Ecdysozoa</taxon>
        <taxon>Arthropoda</taxon>
        <taxon>Hexapoda</taxon>
        <taxon>Insecta</taxon>
        <taxon>Pterygota</taxon>
        <taxon>Neoptera</taxon>
        <taxon>Endopterygota</taxon>
        <taxon>Lepidoptera</taxon>
        <taxon>Glossata</taxon>
        <taxon>Ditrysia</taxon>
        <taxon>Noctuoidea</taxon>
        <taxon>Noctuidae</taxon>
        <taxon>Amphipyrinae</taxon>
        <taxon>Spodoptera</taxon>
    </lineage>
</organism>
<sequence>MEFQMTSELKIIINYYVIGLLTYCFDEELDCVALLLTIVAARQSPRLHYVGNLSYDFSRPVRGERECQTLTDKNYPVPTPTSPMASPDVNGDVGGVDTVAQYHRPLSSVAMQPMHSQMTKHSMFRVFRAQHAL</sequence>
<proteinExistence type="predicted"/>